<evidence type="ECO:0000313" key="1">
    <source>
        <dbReference type="EMBL" id="MDP9839897.1"/>
    </source>
</evidence>
<name>A0ABT9PZK0_9HYPH</name>
<dbReference type="EMBL" id="JAUSRF010000020">
    <property type="protein sequence ID" value="MDP9839897.1"/>
    <property type="molecule type" value="Genomic_DNA"/>
</dbReference>
<evidence type="ECO:0000313" key="2">
    <source>
        <dbReference type="Proteomes" id="UP001241472"/>
    </source>
</evidence>
<organism evidence="1 2">
    <name type="scientific">Neorhizobium huautlense</name>
    <dbReference type="NCBI Taxonomy" id="67774"/>
    <lineage>
        <taxon>Bacteria</taxon>
        <taxon>Pseudomonadati</taxon>
        <taxon>Pseudomonadota</taxon>
        <taxon>Alphaproteobacteria</taxon>
        <taxon>Hyphomicrobiales</taxon>
        <taxon>Rhizobiaceae</taxon>
        <taxon>Rhizobium/Agrobacterium group</taxon>
        <taxon>Neorhizobium</taxon>
    </lineage>
</organism>
<comment type="caution">
    <text evidence="1">The sequence shown here is derived from an EMBL/GenBank/DDBJ whole genome shotgun (WGS) entry which is preliminary data.</text>
</comment>
<sequence length="168" mass="19034">MQFHYDARSSDNSRLSDAEILEAATDLVDNLSLLIEELLLGDDILDETLLPASRQTFEAAFRLAIATTGQSGRRRRFIEIGHLLAQFQPDVGSRISLSPASARTRRQEANEVHCAHIVELLDRAVRDRERLAILFDEADAFARRRLQAVRPPFYDDGTYTWYGHGIAH</sequence>
<dbReference type="Proteomes" id="UP001241472">
    <property type="component" value="Unassembled WGS sequence"/>
</dbReference>
<reference evidence="1 2" key="1">
    <citation type="submission" date="2023-07" db="EMBL/GenBank/DDBJ databases">
        <title>Sorghum-associated microbial communities from plants grown in Nebraska, USA.</title>
        <authorList>
            <person name="Schachtman D."/>
        </authorList>
    </citation>
    <scope>NUCLEOTIDE SEQUENCE [LARGE SCALE GENOMIC DNA]</scope>
    <source>
        <strain evidence="1 2">DS1307</strain>
    </source>
</reference>
<proteinExistence type="predicted"/>
<gene>
    <name evidence="1" type="ORF">J2T09_004677</name>
</gene>
<dbReference type="RefSeq" id="WP_306838985.1">
    <property type="nucleotide sequence ID" value="NZ_JAUSRF010000020.1"/>
</dbReference>
<accession>A0ABT9PZK0</accession>
<protein>
    <submittedName>
        <fullName evidence="1">Uncharacterized protein</fullName>
    </submittedName>
</protein>
<keyword evidence="2" id="KW-1185">Reference proteome</keyword>